<keyword evidence="2" id="KW-1185">Reference proteome</keyword>
<organism evidence="1 2">
    <name type="scientific">Sediminibacterium ginsengisoli</name>
    <dbReference type="NCBI Taxonomy" id="413434"/>
    <lineage>
        <taxon>Bacteria</taxon>
        <taxon>Pseudomonadati</taxon>
        <taxon>Bacteroidota</taxon>
        <taxon>Chitinophagia</taxon>
        <taxon>Chitinophagales</taxon>
        <taxon>Chitinophagaceae</taxon>
        <taxon>Sediminibacterium</taxon>
    </lineage>
</organism>
<dbReference type="InterPro" id="IPR008775">
    <property type="entry name" value="Phytyl_CoA_dOase-like"/>
</dbReference>
<protein>
    <submittedName>
        <fullName evidence="1">Ectoine hydroxylase-related dioxygenase, phytanoyl-CoA dioxygenase (PhyH) family</fullName>
    </submittedName>
</protein>
<dbReference type="OrthoDB" id="1157001at2"/>
<dbReference type="PANTHER" id="PTHR31630:SF6">
    <property type="entry name" value="PHYTANOYL-COA DIOXYGENASE-RELATED"/>
    <property type="match status" value="1"/>
</dbReference>
<dbReference type="STRING" id="413434.SAMN04488132_106125"/>
<reference evidence="1 2" key="1">
    <citation type="submission" date="2017-02" db="EMBL/GenBank/DDBJ databases">
        <authorList>
            <person name="Peterson S.W."/>
        </authorList>
    </citation>
    <scope>NUCLEOTIDE SEQUENCE [LARGE SCALE GENOMIC DNA]</scope>
    <source>
        <strain evidence="1 2">DSM 22335</strain>
    </source>
</reference>
<name>A0A1T4PNM2_9BACT</name>
<keyword evidence="1" id="KW-0560">Oxidoreductase</keyword>
<dbReference type="GO" id="GO:0016706">
    <property type="term" value="F:2-oxoglutarate-dependent dioxygenase activity"/>
    <property type="evidence" value="ECO:0007669"/>
    <property type="project" value="UniProtKB-ARBA"/>
</dbReference>
<sequence length="340" mass="38665">MATLELPLSTETGTLGIMHLKRYWRKCIAQRNGNIDPSLSQSEWSLDMALLSALGLGLQPTLDKLFGQVPSFETFEAWVLEVNGRQLQTDTVSRFNQLVESGKVSPAPDTDISANPFSETDMQFWEENGYVILRNAAEPADCREAVILICEYIGVDEHDPSTWYRQHPDRLGIMIQLFKHPVLNRIRASARIREAFMQLWGRRDIWLSTDRVGFNPPETESWKYPGDKLHWDVSLELPIPFCTQGILYLTDTAENQGAFSLVPGFQHRIGNWLNSLPPEANPRQEDLYALGVKPIAANAGDLIIWHHALPHASSPNTASVPRYVQYINYRPADLEVKKWR</sequence>
<dbReference type="PANTHER" id="PTHR31630">
    <property type="entry name" value="PHYTANOYL-COA DIOXYGENASE-RELATED-RELATED"/>
    <property type="match status" value="1"/>
</dbReference>
<dbReference type="Proteomes" id="UP000190888">
    <property type="component" value="Unassembled WGS sequence"/>
</dbReference>
<gene>
    <name evidence="1" type="ORF">SAMN04488132_106125</name>
</gene>
<dbReference type="EMBL" id="FUWH01000006">
    <property type="protein sequence ID" value="SJZ93132.1"/>
    <property type="molecule type" value="Genomic_DNA"/>
</dbReference>
<dbReference type="Pfam" id="PF05721">
    <property type="entry name" value="PhyH"/>
    <property type="match status" value="1"/>
</dbReference>
<evidence type="ECO:0000313" key="2">
    <source>
        <dbReference type="Proteomes" id="UP000190888"/>
    </source>
</evidence>
<evidence type="ECO:0000313" key="1">
    <source>
        <dbReference type="EMBL" id="SJZ93132.1"/>
    </source>
</evidence>
<dbReference type="RefSeq" id="WP_078831701.1">
    <property type="nucleotide sequence ID" value="NZ_FUWH01000006.1"/>
</dbReference>
<accession>A0A1T4PNM2</accession>
<dbReference type="Gene3D" id="2.60.120.620">
    <property type="entry name" value="q2cbj1_9rhob like domain"/>
    <property type="match status" value="1"/>
</dbReference>
<dbReference type="AlphaFoldDB" id="A0A1T4PNM2"/>
<proteinExistence type="predicted"/>
<keyword evidence="1" id="KW-0223">Dioxygenase</keyword>
<dbReference type="SUPFAM" id="SSF51197">
    <property type="entry name" value="Clavaminate synthase-like"/>
    <property type="match status" value="1"/>
</dbReference>